<evidence type="ECO:0000256" key="8">
    <source>
        <dbReference type="ARBA" id="ARBA00030803"/>
    </source>
</evidence>
<organism evidence="11 12">
    <name type="scientific">Marinimicrobium koreense</name>
    <dbReference type="NCBI Taxonomy" id="306545"/>
    <lineage>
        <taxon>Bacteria</taxon>
        <taxon>Pseudomonadati</taxon>
        <taxon>Pseudomonadota</taxon>
        <taxon>Gammaproteobacteria</taxon>
        <taxon>Cellvibrionales</taxon>
        <taxon>Cellvibrionaceae</taxon>
        <taxon>Marinimicrobium</taxon>
    </lineage>
</organism>
<feature type="transmembrane region" description="Helical" evidence="9">
    <location>
        <begin position="89"/>
        <end position="114"/>
    </location>
</feature>
<proteinExistence type="predicted"/>
<dbReference type="PANTHER" id="PTHR37461:SF1">
    <property type="entry name" value="ANTI-SIGMA-K FACTOR RSKA"/>
    <property type="match status" value="1"/>
</dbReference>
<keyword evidence="6 9" id="KW-0472">Membrane</keyword>
<dbReference type="Pfam" id="PF10099">
    <property type="entry name" value="RskA_C"/>
    <property type="match status" value="1"/>
</dbReference>
<evidence type="ECO:0000256" key="2">
    <source>
        <dbReference type="ARBA" id="ARBA00004236"/>
    </source>
</evidence>
<dbReference type="RefSeq" id="WP_123638479.1">
    <property type="nucleotide sequence ID" value="NZ_RJUK01000001.1"/>
</dbReference>
<comment type="caution">
    <text evidence="11">The sequence shown here is derived from an EMBL/GenBank/DDBJ whole genome shotgun (WGS) entry which is preliminary data.</text>
</comment>
<evidence type="ECO:0000313" key="11">
    <source>
        <dbReference type="EMBL" id="ROQ21496.1"/>
    </source>
</evidence>
<evidence type="ECO:0000259" key="10">
    <source>
        <dbReference type="Pfam" id="PF10099"/>
    </source>
</evidence>
<evidence type="ECO:0000256" key="4">
    <source>
        <dbReference type="ARBA" id="ARBA00022692"/>
    </source>
</evidence>
<dbReference type="Gene3D" id="1.10.10.1320">
    <property type="entry name" value="Anti-sigma factor, zinc-finger domain"/>
    <property type="match status" value="1"/>
</dbReference>
<dbReference type="InterPro" id="IPR041916">
    <property type="entry name" value="Anti_sigma_zinc_sf"/>
</dbReference>
<evidence type="ECO:0000256" key="6">
    <source>
        <dbReference type="ARBA" id="ARBA00023136"/>
    </source>
</evidence>
<dbReference type="GO" id="GO:0005886">
    <property type="term" value="C:plasma membrane"/>
    <property type="evidence" value="ECO:0007669"/>
    <property type="project" value="UniProtKB-SubCell"/>
</dbReference>
<gene>
    <name evidence="11" type="ORF">EDC38_2120</name>
</gene>
<dbReference type="Proteomes" id="UP000273643">
    <property type="component" value="Unassembled WGS sequence"/>
</dbReference>
<dbReference type="GO" id="GO:0016989">
    <property type="term" value="F:sigma factor antagonist activity"/>
    <property type="evidence" value="ECO:0007669"/>
    <property type="project" value="TreeGrafter"/>
</dbReference>
<reference evidence="11 12" key="1">
    <citation type="submission" date="2018-11" db="EMBL/GenBank/DDBJ databases">
        <title>Genomic Encyclopedia of Type Strains, Phase IV (KMG-IV): sequencing the most valuable type-strain genomes for metagenomic binning, comparative biology and taxonomic classification.</title>
        <authorList>
            <person name="Goeker M."/>
        </authorList>
    </citation>
    <scope>NUCLEOTIDE SEQUENCE [LARGE SCALE GENOMIC DNA]</scope>
    <source>
        <strain evidence="11 12">DSM 16974</strain>
    </source>
</reference>
<accession>A0A3N1P9X9</accession>
<keyword evidence="4 9" id="KW-0812">Transmembrane</keyword>
<dbReference type="PANTHER" id="PTHR37461">
    <property type="entry name" value="ANTI-SIGMA-K FACTOR RSKA"/>
    <property type="match status" value="1"/>
</dbReference>
<evidence type="ECO:0000256" key="9">
    <source>
        <dbReference type="SAM" id="Phobius"/>
    </source>
</evidence>
<evidence type="ECO:0000256" key="1">
    <source>
        <dbReference type="ARBA" id="ARBA00004167"/>
    </source>
</evidence>
<sequence length="237" mass="26278">MPGSTNRTVEPSTRAFEYALGTLRGSERRAFERAMARDPALAREVHDWEEQLMALQDPHADRPPAPGTWERIEQRLAGSRQRPRRKHTFLSSWGWGGAVAALLLVLALPILLIWKTGAPQVPNSDYVAVLADTEGQPTLTALTLQGGETLWLQWDEYPQTEGSLQLWAVSRRDGQARSLAVFDSAERRTLALDQAARRLITDAEYLLLTEEPPGGSPLDEPSDRTLARGACVRLSTS</sequence>
<dbReference type="OrthoDB" id="5298046at2"/>
<keyword evidence="5 9" id="KW-1133">Transmembrane helix</keyword>
<protein>
    <recommendedName>
        <fullName evidence="8">Regulator of SigK</fullName>
    </recommendedName>
    <alternativeName>
        <fullName evidence="7">Sigma-K anti-sigma factor RskA</fullName>
    </alternativeName>
</protein>
<dbReference type="AlphaFoldDB" id="A0A3N1P9X9"/>
<keyword evidence="12" id="KW-1185">Reference proteome</keyword>
<dbReference type="InterPro" id="IPR051474">
    <property type="entry name" value="Anti-sigma-K/W_factor"/>
</dbReference>
<dbReference type="GO" id="GO:0006417">
    <property type="term" value="P:regulation of translation"/>
    <property type="evidence" value="ECO:0007669"/>
    <property type="project" value="TreeGrafter"/>
</dbReference>
<keyword evidence="3" id="KW-1003">Cell membrane</keyword>
<evidence type="ECO:0000313" key="12">
    <source>
        <dbReference type="Proteomes" id="UP000273643"/>
    </source>
</evidence>
<comment type="subcellular location">
    <subcellularLocation>
        <location evidence="2">Cell membrane</location>
    </subcellularLocation>
    <subcellularLocation>
        <location evidence="1">Membrane</location>
        <topology evidence="1">Single-pass membrane protein</topology>
    </subcellularLocation>
</comment>
<dbReference type="EMBL" id="RJUK01000001">
    <property type="protein sequence ID" value="ROQ21496.1"/>
    <property type="molecule type" value="Genomic_DNA"/>
</dbReference>
<evidence type="ECO:0000256" key="5">
    <source>
        <dbReference type="ARBA" id="ARBA00022989"/>
    </source>
</evidence>
<dbReference type="InterPro" id="IPR018764">
    <property type="entry name" value="RskA_C"/>
</dbReference>
<name>A0A3N1P9X9_9GAMM</name>
<feature type="domain" description="Anti-sigma K factor RskA C-terminal" evidence="10">
    <location>
        <begin position="98"/>
        <end position="222"/>
    </location>
</feature>
<evidence type="ECO:0000256" key="3">
    <source>
        <dbReference type="ARBA" id="ARBA00022475"/>
    </source>
</evidence>
<evidence type="ECO:0000256" key="7">
    <source>
        <dbReference type="ARBA" id="ARBA00029829"/>
    </source>
</evidence>